<dbReference type="EMBL" id="JBAWKS010000001">
    <property type="protein sequence ID" value="MEI4548470.1"/>
    <property type="molecule type" value="Genomic_DNA"/>
</dbReference>
<proteinExistence type="predicted"/>
<dbReference type="RefSeq" id="WP_336434419.1">
    <property type="nucleotide sequence ID" value="NZ_JBAWKS010000001.1"/>
</dbReference>
<sequence length="362" mass="41760">MNKLNNYKYVEIESFRAILAWWVVFSHVLGTAGFNYSNLVYPFNVLRNGSLAVNGFMIVSGFVIAHLIVTKKEAYIPYITRRFLRLFPLFMFVSLASVFIYKTLGVKSSSASYDTWGVNLLLNATMLHGMIPDQVMKDASRALINPGWSISLEWQFYLLAPLFFLKSKRGIMFLLLIAFSFLVTGGYLNRKSLDLNYPHASLLIFSIHYFMIGIFSYYLHEHLKNISLKIGIIESLLLAFLIFAVTRDYAISIWCLFFSIFLIGKCDTKSKFMTSKYLVSLGRVSYSTYLIHYVVISVLALELRGYFQKSTYELLISLMITTIVITVPVSFLLYKYVELPFIKLGKNYFKELEKRKLSNVNK</sequence>
<dbReference type="Pfam" id="PF01757">
    <property type="entry name" value="Acyl_transf_3"/>
    <property type="match status" value="1"/>
</dbReference>
<evidence type="ECO:0000313" key="4">
    <source>
        <dbReference type="Proteomes" id="UP001382455"/>
    </source>
</evidence>
<dbReference type="InterPro" id="IPR050879">
    <property type="entry name" value="Acyltransferase_3"/>
</dbReference>
<organism evidence="3 4">
    <name type="scientific">Pseudoalteromonas spongiae</name>
    <dbReference type="NCBI Taxonomy" id="298657"/>
    <lineage>
        <taxon>Bacteria</taxon>
        <taxon>Pseudomonadati</taxon>
        <taxon>Pseudomonadota</taxon>
        <taxon>Gammaproteobacteria</taxon>
        <taxon>Alteromonadales</taxon>
        <taxon>Pseudoalteromonadaceae</taxon>
        <taxon>Pseudoalteromonas</taxon>
    </lineage>
</organism>
<gene>
    <name evidence="3" type="ORF">WAE96_01950</name>
</gene>
<keyword evidence="1" id="KW-0812">Transmembrane</keyword>
<feature type="transmembrane region" description="Helical" evidence="1">
    <location>
        <begin position="171"/>
        <end position="188"/>
    </location>
</feature>
<comment type="caution">
    <text evidence="3">The sequence shown here is derived from an EMBL/GenBank/DDBJ whole genome shotgun (WGS) entry which is preliminary data.</text>
</comment>
<keyword evidence="4" id="KW-1185">Reference proteome</keyword>
<name>A0ABU8ENW8_9GAMM</name>
<evidence type="ECO:0000256" key="1">
    <source>
        <dbReference type="SAM" id="Phobius"/>
    </source>
</evidence>
<feature type="transmembrane region" description="Helical" evidence="1">
    <location>
        <begin position="226"/>
        <end position="245"/>
    </location>
</feature>
<dbReference type="GO" id="GO:0016746">
    <property type="term" value="F:acyltransferase activity"/>
    <property type="evidence" value="ECO:0007669"/>
    <property type="project" value="UniProtKB-KW"/>
</dbReference>
<dbReference type="Proteomes" id="UP001382455">
    <property type="component" value="Unassembled WGS sequence"/>
</dbReference>
<feature type="transmembrane region" description="Helical" evidence="1">
    <location>
        <begin position="82"/>
        <end position="101"/>
    </location>
</feature>
<dbReference type="InterPro" id="IPR002656">
    <property type="entry name" value="Acyl_transf_3_dom"/>
</dbReference>
<protein>
    <submittedName>
        <fullName evidence="3">Acyltransferase</fullName>
        <ecNumber evidence="3">2.3.-.-</ecNumber>
    </submittedName>
</protein>
<feature type="transmembrane region" description="Helical" evidence="1">
    <location>
        <begin position="251"/>
        <end position="268"/>
    </location>
</feature>
<feature type="transmembrane region" description="Helical" evidence="1">
    <location>
        <begin position="314"/>
        <end position="334"/>
    </location>
</feature>
<keyword evidence="3" id="KW-0012">Acyltransferase</keyword>
<evidence type="ECO:0000259" key="2">
    <source>
        <dbReference type="Pfam" id="PF01757"/>
    </source>
</evidence>
<keyword evidence="1" id="KW-0472">Membrane</keyword>
<keyword evidence="1" id="KW-1133">Transmembrane helix</keyword>
<dbReference type="PANTHER" id="PTHR23028">
    <property type="entry name" value="ACETYLTRANSFERASE"/>
    <property type="match status" value="1"/>
</dbReference>
<feature type="domain" description="Acyltransferase 3" evidence="2">
    <location>
        <begin position="11"/>
        <end position="334"/>
    </location>
</feature>
<feature type="transmembrane region" description="Helical" evidence="1">
    <location>
        <begin position="51"/>
        <end position="70"/>
    </location>
</feature>
<feature type="transmembrane region" description="Helical" evidence="1">
    <location>
        <begin position="289"/>
        <end position="308"/>
    </location>
</feature>
<evidence type="ECO:0000313" key="3">
    <source>
        <dbReference type="EMBL" id="MEI4548470.1"/>
    </source>
</evidence>
<feature type="transmembrane region" description="Helical" evidence="1">
    <location>
        <begin position="200"/>
        <end position="219"/>
    </location>
</feature>
<accession>A0ABU8ENW8</accession>
<keyword evidence="3" id="KW-0808">Transferase</keyword>
<dbReference type="EC" id="2.3.-.-" evidence="3"/>
<reference evidence="3 4" key="1">
    <citation type="submission" date="2023-12" db="EMBL/GenBank/DDBJ databases">
        <title>Friends and Foes: Symbiotic and Algicidal bacterial influence on Karenia brevis blooms.</title>
        <authorList>
            <person name="Fei C."/>
            <person name="Mohamed A.R."/>
            <person name="Booker A."/>
            <person name="Arshad M."/>
            <person name="Klass S."/>
            <person name="Ahn S."/>
            <person name="Gilbert P.M."/>
            <person name="Heil C.A."/>
            <person name="Martinez J.M."/>
            <person name="Amin S.A."/>
        </authorList>
    </citation>
    <scope>NUCLEOTIDE SEQUENCE [LARGE SCALE GENOMIC DNA]</scope>
    <source>
        <strain evidence="3 4">CE15</strain>
    </source>
</reference>
<feature type="transmembrane region" description="Helical" evidence="1">
    <location>
        <begin position="20"/>
        <end position="39"/>
    </location>
</feature>